<dbReference type="InterPro" id="IPR005263">
    <property type="entry name" value="DapA"/>
</dbReference>
<dbReference type="CDD" id="cd00950">
    <property type="entry name" value="DHDPS"/>
    <property type="match status" value="1"/>
</dbReference>
<proteinExistence type="inferred from homology"/>
<comment type="pathway">
    <text evidence="2 12">Amino-acid biosynthesis; L-lysine biosynthesis via DAP pathway; (S)-tetrahydrodipicolinate from L-aspartate: step 3/4.</text>
</comment>
<reference evidence="16 17" key="1">
    <citation type="submission" date="2019-07" db="EMBL/GenBank/DDBJ databases">
        <title>Genome sequence of Acholeplasma laidlawii strain with increased resistance to erythromycin.</title>
        <authorList>
            <person name="Medvedeva E.S."/>
            <person name="Baranova N.B."/>
            <person name="Siniagina M.N."/>
            <person name="Mouzykantov A."/>
            <person name="Chernova O.A."/>
            <person name="Chernov V.M."/>
        </authorList>
    </citation>
    <scope>NUCLEOTIDE SEQUENCE [LARGE SCALE GENOMIC DNA]</scope>
    <source>
        <strain evidence="16 17">PG8REry</strain>
    </source>
</reference>
<evidence type="ECO:0000256" key="1">
    <source>
        <dbReference type="ARBA" id="ARBA00003294"/>
    </source>
</evidence>
<dbReference type="PROSITE" id="PS00666">
    <property type="entry name" value="DHDPS_2"/>
    <property type="match status" value="1"/>
</dbReference>
<dbReference type="Proteomes" id="UP000315938">
    <property type="component" value="Unassembled WGS sequence"/>
</dbReference>
<accession>A0A553IHU6</accession>
<comment type="similarity">
    <text evidence="3 12 13">Belongs to the DapA family.</text>
</comment>
<dbReference type="NCBIfam" id="TIGR00674">
    <property type="entry name" value="dapA"/>
    <property type="match status" value="1"/>
</dbReference>
<evidence type="ECO:0000256" key="5">
    <source>
        <dbReference type="ARBA" id="ARBA00022490"/>
    </source>
</evidence>
<evidence type="ECO:0000256" key="10">
    <source>
        <dbReference type="ARBA" id="ARBA00023270"/>
    </source>
</evidence>
<dbReference type="PRINTS" id="PR00146">
    <property type="entry name" value="DHPICSNTHASE"/>
</dbReference>
<comment type="function">
    <text evidence="1 12">Catalyzes the condensation of (S)-aspartate-beta-semialdehyde [(S)-ASA] and pyruvate to 4-hydroxy-tetrahydrodipicolinate (HTPA).</text>
</comment>
<dbReference type="EMBL" id="VKID01000001">
    <property type="protein sequence ID" value="TRX99773.1"/>
    <property type="molecule type" value="Genomic_DNA"/>
</dbReference>
<dbReference type="EC" id="4.3.3.7" evidence="4 12"/>
<evidence type="ECO:0000256" key="9">
    <source>
        <dbReference type="ARBA" id="ARBA00023239"/>
    </source>
</evidence>
<comment type="catalytic activity">
    <reaction evidence="11 12">
        <text>L-aspartate 4-semialdehyde + pyruvate = (2S,4S)-4-hydroxy-2,3,4,5-tetrahydrodipicolinate + H2O + H(+)</text>
        <dbReference type="Rhea" id="RHEA:34171"/>
        <dbReference type="ChEBI" id="CHEBI:15361"/>
        <dbReference type="ChEBI" id="CHEBI:15377"/>
        <dbReference type="ChEBI" id="CHEBI:15378"/>
        <dbReference type="ChEBI" id="CHEBI:67139"/>
        <dbReference type="ChEBI" id="CHEBI:537519"/>
        <dbReference type="EC" id="4.3.3.7"/>
    </reaction>
</comment>
<dbReference type="Gene3D" id="3.20.20.70">
    <property type="entry name" value="Aldolase class I"/>
    <property type="match status" value="1"/>
</dbReference>
<dbReference type="GO" id="GO:0019877">
    <property type="term" value="P:diaminopimelate biosynthetic process"/>
    <property type="evidence" value="ECO:0007669"/>
    <property type="project" value="UniProtKB-UniRule"/>
</dbReference>
<evidence type="ECO:0000256" key="14">
    <source>
        <dbReference type="PIRSR" id="PIRSR001365-1"/>
    </source>
</evidence>
<dbReference type="InterPro" id="IPR020625">
    <property type="entry name" value="Schiff_base-form_aldolases_AS"/>
</dbReference>
<dbReference type="UniPathway" id="UPA00034">
    <property type="reaction ID" value="UER00017"/>
</dbReference>
<evidence type="ECO:0000256" key="12">
    <source>
        <dbReference type="HAMAP-Rule" id="MF_00418"/>
    </source>
</evidence>
<dbReference type="InterPro" id="IPR013785">
    <property type="entry name" value="Aldolase_TIM"/>
</dbReference>
<dbReference type="Pfam" id="PF00701">
    <property type="entry name" value="DHDPS"/>
    <property type="match status" value="1"/>
</dbReference>
<protein>
    <recommendedName>
        <fullName evidence="4 12">4-hydroxy-tetrahydrodipicolinate synthase</fullName>
        <shortName evidence="12">HTPA synthase</shortName>
        <ecNumber evidence="4 12">4.3.3.7</ecNumber>
    </recommendedName>
</protein>
<evidence type="ECO:0000256" key="15">
    <source>
        <dbReference type="PIRSR" id="PIRSR001365-2"/>
    </source>
</evidence>
<comment type="caution">
    <text evidence="16">The sequence shown here is derived from an EMBL/GenBank/DDBJ whole genome shotgun (WGS) entry which is preliminary data.</text>
</comment>
<evidence type="ECO:0000313" key="17">
    <source>
        <dbReference type="Proteomes" id="UP000315938"/>
    </source>
</evidence>
<keyword evidence="5 12" id="KW-0963">Cytoplasm</keyword>
<evidence type="ECO:0000313" key="16">
    <source>
        <dbReference type="EMBL" id="TRX99773.1"/>
    </source>
</evidence>
<dbReference type="PANTHER" id="PTHR12128:SF66">
    <property type="entry name" value="4-HYDROXY-2-OXOGLUTARATE ALDOLASE, MITOCHONDRIAL"/>
    <property type="match status" value="1"/>
</dbReference>
<evidence type="ECO:0000256" key="6">
    <source>
        <dbReference type="ARBA" id="ARBA00022605"/>
    </source>
</evidence>
<organism evidence="16 17">
    <name type="scientific">Acholeplasma laidlawii</name>
    <dbReference type="NCBI Taxonomy" id="2148"/>
    <lineage>
        <taxon>Bacteria</taxon>
        <taxon>Bacillati</taxon>
        <taxon>Mycoplasmatota</taxon>
        <taxon>Mollicutes</taxon>
        <taxon>Acholeplasmatales</taxon>
        <taxon>Acholeplasmataceae</taxon>
        <taxon>Acholeplasma</taxon>
    </lineage>
</organism>
<keyword evidence="10 12" id="KW-0704">Schiff base</keyword>
<comment type="caution">
    <text evidence="12">Was originally thought to be a dihydrodipicolinate synthase (DHDPS), catalyzing the condensation of (S)-aspartate-beta-semialdehyde [(S)-ASA] and pyruvate to dihydrodipicolinate (DHDP). However, it was shown in E.coli that the product of the enzymatic reaction is not dihydrodipicolinate but in fact (4S)-4-hydroxy-2,3,4,5-tetrahydro-(2S)-dipicolinic acid (HTPA), and that the consecutive dehydration reaction leading to DHDP is not spontaneous but catalyzed by DapB.</text>
</comment>
<comment type="subunit">
    <text evidence="12">Homotetramer; dimer of dimers.</text>
</comment>
<dbReference type="PIRSF" id="PIRSF001365">
    <property type="entry name" value="DHDPS"/>
    <property type="match status" value="1"/>
</dbReference>
<feature type="binding site" evidence="12 15">
    <location>
        <position position="204"/>
    </location>
    <ligand>
        <name>pyruvate</name>
        <dbReference type="ChEBI" id="CHEBI:15361"/>
    </ligand>
</feature>
<evidence type="ECO:0000256" key="11">
    <source>
        <dbReference type="ARBA" id="ARBA00047836"/>
    </source>
</evidence>
<dbReference type="SUPFAM" id="SSF51569">
    <property type="entry name" value="Aldolase"/>
    <property type="match status" value="1"/>
</dbReference>
<gene>
    <name evidence="12" type="primary">dapA</name>
    <name evidence="16" type="ORF">FNV44_01670</name>
</gene>
<feature type="site" description="Part of a proton relay during catalysis" evidence="12">
    <location>
        <position position="45"/>
    </location>
</feature>
<dbReference type="RefSeq" id="WP_064212137.1">
    <property type="nucleotide sequence ID" value="NZ_JACAOE010000001.1"/>
</dbReference>
<keyword evidence="6 12" id="KW-0028">Amino-acid biosynthesis</keyword>
<feature type="site" description="Part of a proton relay during catalysis" evidence="12">
    <location>
        <position position="108"/>
    </location>
</feature>
<feature type="binding site" evidence="12 15">
    <location>
        <position position="46"/>
    </location>
    <ligand>
        <name>pyruvate</name>
        <dbReference type="ChEBI" id="CHEBI:15361"/>
    </ligand>
</feature>
<keyword evidence="9 12" id="KW-0456">Lyase</keyword>
<name>A0A553IHU6_ACHLA</name>
<feature type="active site" description="Proton donor/acceptor" evidence="12 14">
    <location>
        <position position="134"/>
    </location>
</feature>
<evidence type="ECO:0000256" key="8">
    <source>
        <dbReference type="ARBA" id="ARBA00023154"/>
    </source>
</evidence>
<sequence length="293" mass="32489">MKKFTGSGVALVTPFKGSKINYPVLQKLLDFHIENETDFLVILGTTAESPTLTSSEKKEVISFVVNYINKRIPIMVGTGSNDTKQTISFSRTAQRLGADALLIVTPYYNKPTQNGLLAHYKAVAKSINLPIMLYNVPSRTGVKLEVDTVKRLSKVKNIIGIKEASGNLEQVKSIIDQTHEDFIVLSGNDDQVYDVLSLGGHGVISVTANIIPLSTSLLIQNFRAGIDNKEAFIKFNKLHDMMFVESNPIPVKRALEHLGFEVGKPRLPLTKLGAKHNRMLLKVLRDYKLVDND</sequence>
<keyword evidence="7 12" id="KW-0220">Diaminopimelate biosynthesis</keyword>
<comment type="subcellular location">
    <subcellularLocation>
        <location evidence="12">Cytoplasm</location>
    </subcellularLocation>
</comment>
<feature type="active site" description="Schiff-base intermediate with substrate" evidence="12 14">
    <location>
        <position position="162"/>
    </location>
</feature>
<dbReference type="InterPro" id="IPR002220">
    <property type="entry name" value="DapA-like"/>
</dbReference>
<dbReference type="AlphaFoldDB" id="A0A553IHU6"/>
<dbReference type="HAMAP" id="MF_00418">
    <property type="entry name" value="DapA"/>
    <property type="match status" value="1"/>
</dbReference>
<dbReference type="PANTHER" id="PTHR12128">
    <property type="entry name" value="DIHYDRODIPICOLINATE SYNTHASE"/>
    <property type="match status" value="1"/>
</dbReference>
<dbReference type="GO" id="GO:0008840">
    <property type="term" value="F:4-hydroxy-tetrahydrodipicolinate synthase activity"/>
    <property type="evidence" value="ECO:0007669"/>
    <property type="project" value="UniProtKB-UniRule"/>
</dbReference>
<evidence type="ECO:0000256" key="3">
    <source>
        <dbReference type="ARBA" id="ARBA00007592"/>
    </source>
</evidence>
<evidence type="ECO:0000256" key="7">
    <source>
        <dbReference type="ARBA" id="ARBA00022915"/>
    </source>
</evidence>
<dbReference type="GO" id="GO:0005829">
    <property type="term" value="C:cytosol"/>
    <property type="evidence" value="ECO:0007669"/>
    <property type="project" value="TreeGrafter"/>
</dbReference>
<dbReference type="GO" id="GO:0009089">
    <property type="term" value="P:lysine biosynthetic process via diaminopimelate"/>
    <property type="evidence" value="ECO:0007669"/>
    <property type="project" value="UniProtKB-UniRule"/>
</dbReference>
<evidence type="ECO:0000256" key="13">
    <source>
        <dbReference type="PIRNR" id="PIRNR001365"/>
    </source>
</evidence>
<evidence type="ECO:0000256" key="4">
    <source>
        <dbReference type="ARBA" id="ARBA00012086"/>
    </source>
</evidence>
<evidence type="ECO:0000256" key="2">
    <source>
        <dbReference type="ARBA" id="ARBA00005120"/>
    </source>
</evidence>
<dbReference type="SMART" id="SM01130">
    <property type="entry name" value="DHDPS"/>
    <property type="match status" value="1"/>
</dbReference>
<keyword evidence="8 12" id="KW-0457">Lysine biosynthesis</keyword>